<dbReference type="InterPro" id="IPR018114">
    <property type="entry name" value="TRYPSIN_HIS"/>
</dbReference>
<dbReference type="InterPro" id="IPR009003">
    <property type="entry name" value="Peptidase_S1_PA"/>
</dbReference>
<dbReference type="SUPFAM" id="SSF50494">
    <property type="entry name" value="Trypsin-like serine proteases"/>
    <property type="match status" value="3"/>
</dbReference>
<protein>
    <recommendedName>
        <fullName evidence="4">Peptidase S1 domain-containing protein</fullName>
    </recommendedName>
</protein>
<dbReference type="SMART" id="SM00020">
    <property type="entry name" value="Tryp_SPc"/>
    <property type="match status" value="3"/>
</dbReference>
<dbReference type="CDD" id="cd00190">
    <property type="entry name" value="Tryp_SPc"/>
    <property type="match status" value="3"/>
</dbReference>
<evidence type="ECO:0000313" key="5">
    <source>
        <dbReference type="EMBL" id="KAH0810476.1"/>
    </source>
</evidence>
<feature type="domain" description="Peptidase S1" evidence="4">
    <location>
        <begin position="203"/>
        <end position="458"/>
    </location>
</feature>
<accession>A0A8J6HA02</accession>
<dbReference type="EMBL" id="JABDTM020027465">
    <property type="protein sequence ID" value="KAH0810476.1"/>
    <property type="molecule type" value="Genomic_DNA"/>
</dbReference>
<evidence type="ECO:0000259" key="4">
    <source>
        <dbReference type="PROSITE" id="PS50240"/>
    </source>
</evidence>
<feature type="region of interest" description="Disordered" evidence="2">
    <location>
        <begin position="1089"/>
        <end position="1133"/>
    </location>
</feature>
<dbReference type="PROSITE" id="PS00134">
    <property type="entry name" value="TRYPSIN_HIS"/>
    <property type="match status" value="2"/>
</dbReference>
<gene>
    <name evidence="5" type="ORF">GEV33_012312</name>
</gene>
<dbReference type="InterPro" id="IPR001254">
    <property type="entry name" value="Trypsin_dom"/>
</dbReference>
<dbReference type="GO" id="GO:0006508">
    <property type="term" value="P:proteolysis"/>
    <property type="evidence" value="ECO:0007669"/>
    <property type="project" value="InterPro"/>
</dbReference>
<organism evidence="5 6">
    <name type="scientific">Tenebrio molitor</name>
    <name type="common">Yellow mealworm beetle</name>
    <dbReference type="NCBI Taxonomy" id="7067"/>
    <lineage>
        <taxon>Eukaryota</taxon>
        <taxon>Metazoa</taxon>
        <taxon>Ecdysozoa</taxon>
        <taxon>Arthropoda</taxon>
        <taxon>Hexapoda</taxon>
        <taxon>Insecta</taxon>
        <taxon>Pterygota</taxon>
        <taxon>Neoptera</taxon>
        <taxon>Endopterygota</taxon>
        <taxon>Coleoptera</taxon>
        <taxon>Polyphaga</taxon>
        <taxon>Cucujiformia</taxon>
        <taxon>Tenebrionidae</taxon>
        <taxon>Tenebrio</taxon>
    </lineage>
</organism>
<feature type="domain" description="Peptidase S1" evidence="4">
    <location>
        <begin position="454"/>
        <end position="656"/>
    </location>
</feature>
<feature type="compositionally biased region" description="Basic and acidic residues" evidence="2">
    <location>
        <begin position="1089"/>
        <end position="1098"/>
    </location>
</feature>
<keyword evidence="1" id="KW-1015">Disulfide bond</keyword>
<dbReference type="Pfam" id="PF00089">
    <property type="entry name" value="Trypsin"/>
    <property type="match status" value="3"/>
</dbReference>
<evidence type="ECO:0000256" key="2">
    <source>
        <dbReference type="SAM" id="MobiDB-lite"/>
    </source>
</evidence>
<evidence type="ECO:0000256" key="3">
    <source>
        <dbReference type="SAM" id="SignalP"/>
    </source>
</evidence>
<dbReference type="InterPro" id="IPR001314">
    <property type="entry name" value="Peptidase_S1A"/>
</dbReference>
<dbReference type="PRINTS" id="PR00722">
    <property type="entry name" value="CHYMOTRYPSIN"/>
</dbReference>
<feature type="signal peptide" evidence="3">
    <location>
        <begin position="1"/>
        <end position="16"/>
    </location>
</feature>
<feature type="compositionally biased region" description="Basic residues" evidence="2">
    <location>
        <begin position="1104"/>
        <end position="1114"/>
    </location>
</feature>
<name>A0A8J6HA02_TENMO</name>
<comment type="caution">
    <text evidence="5">The sequence shown here is derived from an EMBL/GenBank/DDBJ whole genome shotgun (WGS) entry which is preliminary data.</text>
</comment>
<dbReference type="Gene3D" id="2.40.10.10">
    <property type="entry name" value="Trypsin-like serine proteases"/>
    <property type="match status" value="3"/>
</dbReference>
<sequence length="1166" mass="128099">MKTLLAVFLYFSSVWSRIPIDRASGKSRIIGGKEANAGQFPWQAAIYLETPTGRYFCGGALISNQWILTAAHCVYGAEQFTIQLGSNNLQSSDDNRLIVAATTSVVHPDYNPDTLEHDVGLIKLQMPITFTDYVQKIVIANFGQIFDGIVVTATGWGQTSDGTAGLTNELNYVDLSIISNAECQITYGTQIKSGMVCAVESRIIGGSNARAGQLPWQAFIILDNPTGRYFCGGALITNEWVLTAAHCVYGVTLFTIHLGSTTILTGDENRIILSTATYTVHPQYNQNTLENDVGLIKLHMPITFTDYIQPIAIASTGQTVEGSVVTAAGWGQTSDSAAGINNDLQYVELSIISNAECQITYGSQIKAGMVCAVGNFNEGICIGDTGSALVLPGGEPLHVGIASFMSQSGCERSRIIGGEVARAAEFPWQVAIYVDTADGKFFCGGSLLNREWILTAAHCLYNGRLYTIQLGSTTLQSGDANRVVVATSTAVIFPNFDPETLEHDIGLIKLHMEITLTDYIQPISLAEVGDTVEGMPAIAVGWGQISDCKFTVRLTLSGLANDLHYVTMVVISNAECRLTYGDQVKSTMFCTVGNYNEGICTGALSNDPFPTACSDIAILVALFFVGAFQETTRGSSIIQKYQQINKLIQLVKLVTLAPNAVVLKHQVELVRDVALRRKEVLRKSENCTWSFVRRKPSSLSAERSWPWETSTIKGGNATSGNLVMSPEQFERLLASLKTGSSPTPSGNLADCKSRFPGAKGDDAVTIYKDCVGVSDLNALKGLAMLLDGVAATWWQVTKATVDTWETAIDALRRSFGELKPNYKIFRELFSRQQKDTEAAAQFINSARALLAKLSSKSAVHQVDARVNDVSEKEVSPVASTVQLEPLRDNEGTELDQVQKDQLVRLLDSHKEVFEKSEEPSRYAEHRITLTDESPIATIPYRMSPQRRALLEEEIQRVVEESVIEDLPYISRTDASSHALRPCLLQGEDSDEKPLEYAEITQYLRKIADTLNIVRETYERQQNKVKKYADLRRRPSPPFEVGDRVLVDVHALSKASHSYTSKFAPRRDGPYVVIEKKGPLAYVVAAVDDPDRPLGETHSEPVAPLRRRGRPRRRSPMTAPKTKQRQTNHAILHAKSEEFVEAVEVLLDHEKTKYKPSVPSWIPPEDS</sequence>
<dbReference type="InterPro" id="IPR043504">
    <property type="entry name" value="Peptidase_S1_PA_chymotrypsin"/>
</dbReference>
<dbReference type="PANTHER" id="PTHR24252:SF7">
    <property type="entry name" value="HYALIN"/>
    <property type="match status" value="1"/>
</dbReference>
<feature type="chain" id="PRO_5035225047" description="Peptidase S1 domain-containing protein" evidence="3">
    <location>
        <begin position="17"/>
        <end position="1166"/>
    </location>
</feature>
<feature type="domain" description="Peptidase S1" evidence="4">
    <location>
        <begin position="29"/>
        <end position="198"/>
    </location>
</feature>
<dbReference type="AlphaFoldDB" id="A0A8J6HA02"/>
<dbReference type="Proteomes" id="UP000719412">
    <property type="component" value="Unassembled WGS sequence"/>
</dbReference>
<reference evidence="5" key="2">
    <citation type="submission" date="2021-08" db="EMBL/GenBank/DDBJ databases">
        <authorList>
            <person name="Eriksson T."/>
        </authorList>
    </citation>
    <scope>NUCLEOTIDE SEQUENCE</scope>
    <source>
        <strain evidence="5">Stoneville</strain>
        <tissue evidence="5">Whole head</tissue>
    </source>
</reference>
<dbReference type="FunFam" id="2.40.10.10:FF:000004">
    <property type="entry name" value="Tryptase gamma 1"/>
    <property type="match status" value="3"/>
</dbReference>
<dbReference type="PROSITE" id="PS50240">
    <property type="entry name" value="TRYPSIN_DOM"/>
    <property type="match status" value="3"/>
</dbReference>
<dbReference type="GO" id="GO:0004252">
    <property type="term" value="F:serine-type endopeptidase activity"/>
    <property type="evidence" value="ECO:0007669"/>
    <property type="project" value="InterPro"/>
</dbReference>
<proteinExistence type="predicted"/>
<evidence type="ECO:0000256" key="1">
    <source>
        <dbReference type="ARBA" id="ARBA00023157"/>
    </source>
</evidence>
<keyword evidence="3" id="KW-0732">Signal</keyword>
<evidence type="ECO:0000313" key="6">
    <source>
        <dbReference type="Proteomes" id="UP000719412"/>
    </source>
</evidence>
<reference evidence="5" key="1">
    <citation type="journal article" date="2020" name="J Insects Food Feed">
        <title>The yellow mealworm (Tenebrio molitor) genome: a resource for the emerging insects as food and feed industry.</title>
        <authorList>
            <person name="Eriksson T."/>
            <person name="Andere A."/>
            <person name="Kelstrup H."/>
            <person name="Emery V."/>
            <person name="Picard C."/>
        </authorList>
    </citation>
    <scope>NUCLEOTIDE SEQUENCE</scope>
    <source>
        <strain evidence="5">Stoneville</strain>
        <tissue evidence="5">Whole head</tissue>
    </source>
</reference>
<dbReference type="PANTHER" id="PTHR24252">
    <property type="entry name" value="ACROSIN-RELATED"/>
    <property type="match status" value="1"/>
</dbReference>
<keyword evidence="6" id="KW-1185">Reference proteome</keyword>